<dbReference type="Proteomes" id="UP001214553">
    <property type="component" value="Chromosome"/>
</dbReference>
<evidence type="ECO:0000259" key="10">
    <source>
        <dbReference type="Pfam" id="PF02518"/>
    </source>
</evidence>
<keyword evidence="4" id="KW-0808">Transferase</keyword>
<keyword evidence="9" id="KW-1133">Transmembrane helix</keyword>
<reference evidence="13 14" key="1">
    <citation type="submission" date="2023-03" db="EMBL/GenBank/DDBJ databases">
        <title>Genome sequence of Microbacterium sp. KACC 23027.</title>
        <authorList>
            <person name="Kim S."/>
            <person name="Heo J."/>
            <person name="Kwon S.-W."/>
        </authorList>
    </citation>
    <scope>NUCLEOTIDE SEQUENCE [LARGE SCALE GENOMIC DNA]</scope>
    <source>
        <strain evidence="13 14">KACC 23027</strain>
    </source>
</reference>
<evidence type="ECO:0000259" key="11">
    <source>
        <dbReference type="Pfam" id="PF07730"/>
    </source>
</evidence>
<dbReference type="InterPro" id="IPR011712">
    <property type="entry name" value="Sig_transdc_His_kin_sub3_dim/P"/>
</dbReference>
<dbReference type="Pfam" id="PF02518">
    <property type="entry name" value="HATPase_c"/>
    <property type="match status" value="1"/>
</dbReference>
<evidence type="ECO:0000256" key="3">
    <source>
        <dbReference type="ARBA" id="ARBA00022553"/>
    </source>
</evidence>
<proteinExistence type="predicted"/>
<evidence type="ECO:0000256" key="4">
    <source>
        <dbReference type="ARBA" id="ARBA00022679"/>
    </source>
</evidence>
<dbReference type="EMBL" id="CP119108">
    <property type="protein sequence ID" value="WEG09959.1"/>
    <property type="molecule type" value="Genomic_DNA"/>
</dbReference>
<dbReference type="Gene3D" id="3.30.565.10">
    <property type="entry name" value="Histidine kinase-like ATPase, C-terminal domain"/>
    <property type="match status" value="1"/>
</dbReference>
<evidence type="ECO:0000256" key="1">
    <source>
        <dbReference type="ARBA" id="ARBA00000085"/>
    </source>
</evidence>
<sequence length="384" mass="39859">MRRAFARWRRRTLWGLPAPDVLLALALFAVAVASVVTGNPDEGPLALTLPVAVSSTLAVAWRRHAPLVPVAVVIVAGLVQTLLSTFPGSLWSLVVDVVALYSAAAYLSEGVAAIAGAVFVAALLAQERLDNGVDYVFILLLFGGVWLLGRASAQWRGRVTAAERRQREAARLAVAEERVRIARDLHDVVAHSLSVIAVQSDAAEAALGTAPERALAPVRAVRATAREALTDIRRMLEVLRTDDDERPGVDSPGVSAISGLVDAARGAGTPVTLEVRLTTAPVPPGVDLAAYRIVQESLTNARRHVPGAAVTVAIVQRARALEVTVTSAAASTPPPASTGDGYGISGMRERAISLGGRLDAGPTAEGGFVVHATLPLSGDGGGAP</sequence>
<feature type="transmembrane region" description="Helical" evidence="9">
    <location>
        <begin position="43"/>
        <end position="60"/>
    </location>
</feature>
<name>A0ABY8C0I0_9MICO</name>
<evidence type="ECO:0000256" key="6">
    <source>
        <dbReference type="ARBA" id="ARBA00022777"/>
    </source>
</evidence>
<evidence type="ECO:0000256" key="7">
    <source>
        <dbReference type="ARBA" id="ARBA00022840"/>
    </source>
</evidence>
<dbReference type="InterPro" id="IPR003594">
    <property type="entry name" value="HATPase_dom"/>
</dbReference>
<feature type="domain" description="DUF7134" evidence="12">
    <location>
        <begin position="18"/>
        <end position="150"/>
    </location>
</feature>
<dbReference type="InterPro" id="IPR055558">
    <property type="entry name" value="DUF7134"/>
</dbReference>
<feature type="transmembrane region" description="Helical" evidence="9">
    <location>
        <begin position="98"/>
        <end position="125"/>
    </location>
</feature>
<evidence type="ECO:0000256" key="5">
    <source>
        <dbReference type="ARBA" id="ARBA00022741"/>
    </source>
</evidence>
<keyword evidence="9" id="KW-0812">Transmembrane</keyword>
<keyword evidence="9" id="KW-0472">Membrane</keyword>
<keyword evidence="3" id="KW-0597">Phosphoprotein</keyword>
<feature type="transmembrane region" description="Helical" evidence="9">
    <location>
        <begin position="132"/>
        <end position="149"/>
    </location>
</feature>
<protein>
    <recommendedName>
        <fullName evidence="2">histidine kinase</fullName>
        <ecNumber evidence="2">2.7.13.3</ecNumber>
    </recommendedName>
</protein>
<dbReference type="PANTHER" id="PTHR24421:SF10">
    <property type="entry name" value="NITRATE_NITRITE SENSOR PROTEIN NARQ"/>
    <property type="match status" value="1"/>
</dbReference>
<evidence type="ECO:0000313" key="13">
    <source>
        <dbReference type="EMBL" id="WEG09959.1"/>
    </source>
</evidence>
<feature type="domain" description="Signal transduction histidine kinase subgroup 3 dimerisation and phosphoacceptor" evidence="11">
    <location>
        <begin position="177"/>
        <end position="243"/>
    </location>
</feature>
<dbReference type="InterPro" id="IPR050482">
    <property type="entry name" value="Sensor_HK_TwoCompSys"/>
</dbReference>
<dbReference type="GO" id="GO:0016301">
    <property type="term" value="F:kinase activity"/>
    <property type="evidence" value="ECO:0007669"/>
    <property type="project" value="UniProtKB-KW"/>
</dbReference>
<evidence type="ECO:0000256" key="8">
    <source>
        <dbReference type="ARBA" id="ARBA00023012"/>
    </source>
</evidence>
<keyword evidence="8" id="KW-0902">Two-component regulatory system</keyword>
<evidence type="ECO:0000313" key="14">
    <source>
        <dbReference type="Proteomes" id="UP001214553"/>
    </source>
</evidence>
<dbReference type="SUPFAM" id="SSF55874">
    <property type="entry name" value="ATPase domain of HSP90 chaperone/DNA topoisomerase II/histidine kinase"/>
    <property type="match status" value="1"/>
</dbReference>
<accession>A0ABY8C0I0</accession>
<evidence type="ECO:0000256" key="2">
    <source>
        <dbReference type="ARBA" id="ARBA00012438"/>
    </source>
</evidence>
<keyword evidence="5" id="KW-0547">Nucleotide-binding</keyword>
<dbReference type="Pfam" id="PF07730">
    <property type="entry name" value="HisKA_3"/>
    <property type="match status" value="1"/>
</dbReference>
<comment type="catalytic activity">
    <reaction evidence="1">
        <text>ATP + protein L-histidine = ADP + protein N-phospho-L-histidine.</text>
        <dbReference type="EC" id="2.7.13.3"/>
    </reaction>
</comment>
<dbReference type="PANTHER" id="PTHR24421">
    <property type="entry name" value="NITRATE/NITRITE SENSOR PROTEIN NARX-RELATED"/>
    <property type="match status" value="1"/>
</dbReference>
<dbReference type="Gene3D" id="1.20.5.1930">
    <property type="match status" value="1"/>
</dbReference>
<dbReference type="InterPro" id="IPR036890">
    <property type="entry name" value="HATPase_C_sf"/>
</dbReference>
<dbReference type="EC" id="2.7.13.3" evidence="2"/>
<gene>
    <name evidence="13" type="ORF">PU630_05225</name>
</gene>
<keyword evidence="6 13" id="KW-0418">Kinase</keyword>
<evidence type="ECO:0000259" key="12">
    <source>
        <dbReference type="Pfam" id="PF23539"/>
    </source>
</evidence>
<feature type="domain" description="Histidine kinase/HSP90-like ATPase" evidence="10">
    <location>
        <begin position="288"/>
        <end position="377"/>
    </location>
</feature>
<dbReference type="Pfam" id="PF23539">
    <property type="entry name" value="DUF7134"/>
    <property type="match status" value="1"/>
</dbReference>
<dbReference type="CDD" id="cd16917">
    <property type="entry name" value="HATPase_UhpB-NarQ-NarX-like"/>
    <property type="match status" value="1"/>
</dbReference>
<evidence type="ECO:0000256" key="9">
    <source>
        <dbReference type="SAM" id="Phobius"/>
    </source>
</evidence>
<feature type="transmembrane region" description="Helical" evidence="9">
    <location>
        <begin position="67"/>
        <end position="86"/>
    </location>
</feature>
<organism evidence="13 14">
    <name type="scientific">Microbacterium horticulturae</name>
    <dbReference type="NCBI Taxonomy" id="3028316"/>
    <lineage>
        <taxon>Bacteria</taxon>
        <taxon>Bacillati</taxon>
        <taxon>Actinomycetota</taxon>
        <taxon>Actinomycetes</taxon>
        <taxon>Micrococcales</taxon>
        <taxon>Microbacteriaceae</taxon>
        <taxon>Microbacterium</taxon>
    </lineage>
</organism>
<keyword evidence="14" id="KW-1185">Reference proteome</keyword>
<dbReference type="RefSeq" id="WP_275279310.1">
    <property type="nucleotide sequence ID" value="NZ_CP119108.1"/>
</dbReference>
<keyword evidence="7" id="KW-0067">ATP-binding</keyword>